<feature type="disulfide bond" evidence="4">
    <location>
        <begin position="1850"/>
        <end position="1859"/>
    </location>
</feature>
<keyword evidence="7" id="KW-1185">Reference proteome</keyword>
<feature type="disulfide bond" evidence="4">
    <location>
        <begin position="1493"/>
        <end position="1502"/>
    </location>
</feature>
<feature type="region of interest" description="Disordered" evidence="5">
    <location>
        <begin position="53"/>
        <end position="85"/>
    </location>
</feature>
<feature type="compositionally biased region" description="Pro residues" evidence="5">
    <location>
        <begin position="66"/>
        <end position="78"/>
    </location>
</feature>
<dbReference type="Proteomes" id="UP000085678">
    <property type="component" value="Unplaced"/>
</dbReference>
<feature type="domain" description="EGF-like" evidence="6">
    <location>
        <begin position="1464"/>
        <end position="1503"/>
    </location>
</feature>
<organism evidence="7 8">
    <name type="scientific">Lingula anatina</name>
    <name type="common">Brachiopod</name>
    <name type="synonym">Lingula unguis</name>
    <dbReference type="NCBI Taxonomy" id="7574"/>
    <lineage>
        <taxon>Eukaryota</taxon>
        <taxon>Metazoa</taxon>
        <taxon>Spiralia</taxon>
        <taxon>Lophotrochozoa</taxon>
        <taxon>Brachiopoda</taxon>
        <taxon>Linguliformea</taxon>
        <taxon>Lingulata</taxon>
        <taxon>Lingulida</taxon>
        <taxon>Linguloidea</taxon>
        <taxon>Lingulidae</taxon>
        <taxon>Lingula</taxon>
    </lineage>
</organism>
<dbReference type="InParanoid" id="A0A2R2MTD3"/>
<evidence type="ECO:0000313" key="8">
    <source>
        <dbReference type="RefSeq" id="XP_023933521.1"/>
    </source>
</evidence>
<dbReference type="PROSITE" id="PS00022">
    <property type="entry name" value="EGF_1"/>
    <property type="match status" value="4"/>
</dbReference>
<comment type="caution">
    <text evidence="4">Lacks conserved residue(s) required for the propagation of feature annotation.</text>
</comment>
<evidence type="ECO:0000256" key="2">
    <source>
        <dbReference type="ARBA" id="ARBA00022737"/>
    </source>
</evidence>
<feature type="disulfide bond" evidence="4">
    <location>
        <begin position="2898"/>
        <end position="2907"/>
    </location>
</feature>
<dbReference type="GeneID" id="106170483"/>
<dbReference type="PANTHER" id="PTHR24049">
    <property type="entry name" value="CRUMBS FAMILY MEMBER"/>
    <property type="match status" value="1"/>
</dbReference>
<keyword evidence="2" id="KW-0677">Repeat</keyword>
<sequence length="3065" mass="338249">MKTNVTQVGNTLWIETNAVPGMNNQTNGFCPDLSGSLSQILDTEEKICYNEGSDYSEDEDKCYPAEPTPTPTPSPTPSPEGETPGYNVKTVVTFSRPANFSNGCLTIVEGGLYYWFQQNDLSPNITALSIPLCGYYTRVEFEQVSLSMDINRVHQKMSFGYHFYRMTLAKEVLTAKQVRDCGDKIMEYPIPLSVYNIVPIGECSALDAADVSNTGKVRCRLGKVLREVDEDDNEVCLPVPSKVLTLQFNVTSSGNTSTPKDCWQYYSNIMNQRFVAYSVNLGDLIRQACNSDDYTITGLPNLPVVTCHPVTSNMGFCLVRGVLVQHEDIPRNKYMECAHNFSLVIQQDLPFGKLLAGMNNHTYGHCPDLSGSPPQILDTDEKICYDQDSDYFEDSDKCYPAYSTKSTPTPTYSTKLTPFTTLSPTPEGETPGYNVKTVVTFPRPANFSTGCLRIVEDGLYYWFQQNDLSVNITELSINLCGYYTRAEFEQVSLSMDKNRVHQKMSFGYHFYRMTFAKEVLTAKQVRDCGDKIMGYFKAYPVPLSVYNIVPIGNCSALTAADVSNTGTVRCTMGKVLREVDEDDNEVCLPVPSKVLTLQFNVTSSENTSTPRDCWQYYSYIMNQRFESYSVNLGDLVRQACNSDDYTITGLPNLPVVTCHPVTSNMGFCLVRGVLVQHEDIPRNKYMECAHNFSLVIQQDLPFGKLLAGMNNHTYGHCPDLSGSPHQILSTDEKICYDQGSDYFEDSDKCYPAYSTKSTPTPTYSTKLTPFTTLSPTPEGETPGYNVKTVVTFPRPANFSTGCLRIVEDGLYYWFQQNDLSVNITELSINLCGYYTRAEFEQVSLSMDKNRVHQKMSFGYHFYRMTLAKEVLTAKQVRDCGDKIMGYFKAYPVPLSVYNIVPIGNCSALDAADVSNTGTVRCTMGKVLREVDEDDNEVCLPVPSKVLTLQFNVTSSENTSTPRDCWQYYSYIMNQRFESYSVNLGDLVRQACNSDDYTITGLPNLPVVTCHPVTSNMGFCQVRGVLVQHEDIPRNKYMECVHNFSLVIQQDLLLGKLLAGMNNHTYGHCPDLSGSVPQILNTDEKFCYDQGSDYFEDSDKCYPAYSTKSTPIPTDSPRTTTPYPTPIALPARDKPGFQITTIITAPIPGNFSEDCLHWLRLSFYYATNQYSYFGSNPYLPLVNFAGYNLGICELYSAQIEFQRGKAFMSDGKVHIQMSYGYYFSAKETLTSKEARECGQNLLAFLRANFSSGFMLPNITATMNCPALTSANVSYNGSLVCRIGRVLRGDEDNGTCVAVPSKVLKLQFTLTTAGNSSAHNYCWSTYYNYFINQRFNNYTLDMNDKLHQACNSVYYTIRSLPGLPLVSCQSVTTSMGFCQVQGVLVQHKDIPWEKYMECVHNFSLALKEDLPLRKLLAGMHNLSSGNCPDVIGSDLQILDTDEKYCVDSTSVYSKEEDSCKDTVTGPGRNCPSEPCYNGGTCMENPGDPHGVTCLCKPEFTGWKCQTPISGGPVLNAIAPEYFFKLSYTFNTSMASNCTKEHLSGILTSLPGSVNLSCSNGASVSIIETPSDIKINGTLTTVKVKLKLLVLGTSGPTTPNLVSTCGDSLKPVISNFLSGLNPSALNTTAECRKMVELGKHGIMVADAGLSCLSMFGLDPDSHYCRPIPSLVLSFHPKFNLTGLDTACLNRYRAKALTQFYDVRAEMIGLVDKACGEDNVNVYPVSTGLFNQSVLSKKSFEVGYKFIPMGDLSKSTLMSCVGGIIQSIHERTNTIFGELHSYSGYFSCPAITTPPVNVTQGLQCDLPHYPIYNKSTGYCDADRGPGRNCPSEPCHNGGSCVENPGDPNGVTCVCKPEFTGWKCQTSIGSVANTIAPEYFFKLSYTFNTSMASNCTREHFGGIITSLLGSVNLSCGNGASVSIIEVPSFIKINGTQTSVMIKLKLLVLGMSGPTTPNLVSTCGDSLKPVISNFLSGLNPSALNTTAECREMVELGKRRIAVVDSGLSCLSMFALDPVTHYCRPTPSMLLSFHPNFNLTGLNATCLNSYRTKALTQFYDIRAEMVGLVDKSCGEDNVYVHPVSTGLFNKSALSKNPFETRYNFISLGGLSKSNLSSCVKSILQPINASFNKIFGRLHSYSHYLGCPAITMGPVNVSLGMNCSLASNPVYNSSTGWCDADRGPGRNCPSEPCYNGGSCIENSGDPNGVTCLCRPEFTGWKCQTPTPSALPMGEIPGFQITVIITSPIPVDFNEACLQRLRRSFFITSNQYLERPLHTSPQAQLVPNLAEYGFGICRLYFAKIEFLRGKAFISDRKIHIQMTHGYHFSAKEGLTSKEIHECGQNLLAFLRANFSSGFMLQNITATVNCPALTSANVSYNGSLVCKMGRVLRGDEDNGTCVAVSSKVLKLQFNLTTAGNYSTPELCWAYRYDFDINPRLSSEITDKLHQVCSSVDYAIFGVPSQGPFVGCYPVRPYLGSCYFRGALIQLEDIPSAKYIECAHNFSQALQQDLLGTNSKFLTGMHNLTGGQCPDVIGSKPHILESDEKICFDAASHYSKDEDNCKEVGHLDSRNTNKPEYFFKLSYTSNTSMASNCTNERFGWNIRSFLRAVNLSCSNGASLYTSHEGIIKMKGTRTKINIIWRLHFLGTRAFSVTLSRVSTCGNSLKRVVNNFLSGLNKSALNTTAECWELGKHEISVVDSGSSCWRSSALDPVSEYCRPTPSMLLSFHPNFNLTGLNASCLSGYRAKAFNQISNLRAEMVELVDSACGEDNVYVHPINRDLYNQSIISKNPFEVTYLFETMGFLSQSKFASCLGDIIQPIHKRINTILGGLHIFGHYLNCPAITTAPVNVTHDWECAYRYFPVYDRRTGWCDIVAGPDRKCPSEPCNNGGSCIQNPGDPNGATCLCRPGFTGRKCQTPITTDPELRFQLSHGITWSGLLNNTCTIHYVKKAKEFLTQYQNFVIGFISSSCNYTLQPGFEVQFNMSQNAGEMIVFSGILTPTKNDTNLTLFDTCMATVAATASSFMTTMLSGASTPGCSALQLAPGAQLVARPSWSCAVGEFVYNGTSRSCEIN</sequence>
<keyword evidence="1 4" id="KW-0245">EGF-like domain</keyword>
<evidence type="ECO:0000313" key="7">
    <source>
        <dbReference type="Proteomes" id="UP000085678"/>
    </source>
</evidence>
<keyword evidence="3 4" id="KW-1015">Disulfide bond</keyword>
<accession>A0A2R2MTD3</accession>
<gene>
    <name evidence="8" type="primary">LOC106170483</name>
</gene>
<dbReference type="PROSITE" id="PS50026">
    <property type="entry name" value="EGF_3"/>
    <property type="match status" value="4"/>
</dbReference>
<evidence type="ECO:0000256" key="1">
    <source>
        <dbReference type="ARBA" id="ARBA00022536"/>
    </source>
</evidence>
<dbReference type="SMART" id="SM00181">
    <property type="entry name" value="EGF"/>
    <property type="match status" value="4"/>
</dbReference>
<dbReference type="RefSeq" id="XP_023933521.1">
    <property type="nucleotide sequence ID" value="XM_024077753.1"/>
</dbReference>
<name>A0A2R2MTD3_LINAN</name>
<evidence type="ECO:0000259" key="6">
    <source>
        <dbReference type="PROSITE" id="PS50026"/>
    </source>
</evidence>
<dbReference type="CDD" id="cd00054">
    <property type="entry name" value="EGF_CA"/>
    <property type="match status" value="1"/>
</dbReference>
<feature type="domain" description="EGF-like" evidence="6">
    <location>
        <begin position="2869"/>
        <end position="2908"/>
    </location>
</feature>
<feature type="disulfide bond" evidence="4">
    <location>
        <begin position="2205"/>
        <end position="2214"/>
    </location>
</feature>
<dbReference type="OrthoDB" id="283575at2759"/>
<proteinExistence type="predicted"/>
<reference evidence="8" key="1">
    <citation type="submission" date="2025-08" db="UniProtKB">
        <authorList>
            <consortium name="RefSeq"/>
        </authorList>
    </citation>
    <scope>IDENTIFICATION</scope>
    <source>
        <tissue evidence="8">Gonads</tissue>
    </source>
</reference>
<evidence type="ECO:0000256" key="4">
    <source>
        <dbReference type="PROSITE-ProRule" id="PRU00076"/>
    </source>
</evidence>
<feature type="domain" description="EGF-like" evidence="6">
    <location>
        <begin position="1821"/>
        <end position="1860"/>
    </location>
</feature>
<dbReference type="Gene3D" id="2.10.25.10">
    <property type="entry name" value="Laminin"/>
    <property type="match status" value="4"/>
</dbReference>
<dbReference type="InterPro" id="IPR000742">
    <property type="entry name" value="EGF"/>
</dbReference>
<dbReference type="PROSITE" id="PS01186">
    <property type="entry name" value="EGF_2"/>
    <property type="match status" value="1"/>
</dbReference>
<protein>
    <submittedName>
        <fullName evidence="8">Uncharacterized protein LOC106170483</fullName>
    </submittedName>
</protein>
<dbReference type="InterPro" id="IPR051022">
    <property type="entry name" value="Notch_Cell-Fate_Det"/>
</dbReference>
<dbReference type="SUPFAM" id="SSF57196">
    <property type="entry name" value="EGF/Laminin"/>
    <property type="match status" value="4"/>
</dbReference>
<evidence type="ECO:0000256" key="3">
    <source>
        <dbReference type="ARBA" id="ARBA00023157"/>
    </source>
</evidence>
<dbReference type="KEGG" id="lak:106170483"/>
<feature type="domain" description="EGF-like" evidence="6">
    <location>
        <begin position="2176"/>
        <end position="2215"/>
    </location>
</feature>
<evidence type="ECO:0000256" key="5">
    <source>
        <dbReference type="SAM" id="MobiDB-lite"/>
    </source>
</evidence>